<evidence type="ECO:0000256" key="6">
    <source>
        <dbReference type="SAM" id="MobiDB-lite"/>
    </source>
</evidence>
<dbReference type="GO" id="GO:0016020">
    <property type="term" value="C:membrane"/>
    <property type="evidence" value="ECO:0007669"/>
    <property type="project" value="UniProtKB-SubCell"/>
</dbReference>
<accession>A0AAD9H7N4</accession>
<proteinExistence type="inferred from homology"/>
<evidence type="ECO:0000256" key="2">
    <source>
        <dbReference type="ARBA" id="ARBA00022692"/>
    </source>
</evidence>
<gene>
    <name evidence="9" type="ORF">LX32DRAFT_708070</name>
</gene>
<dbReference type="EMBL" id="MU843005">
    <property type="protein sequence ID" value="KAK2023301.1"/>
    <property type="molecule type" value="Genomic_DNA"/>
</dbReference>
<reference evidence="9" key="1">
    <citation type="submission" date="2021-06" db="EMBL/GenBank/DDBJ databases">
        <title>Comparative genomics, transcriptomics and evolutionary studies reveal genomic signatures of adaptation to plant cell wall in hemibiotrophic fungi.</title>
        <authorList>
            <consortium name="DOE Joint Genome Institute"/>
            <person name="Baroncelli R."/>
            <person name="Diaz J.F."/>
            <person name="Benocci T."/>
            <person name="Peng M."/>
            <person name="Battaglia E."/>
            <person name="Haridas S."/>
            <person name="Andreopoulos W."/>
            <person name="Labutti K."/>
            <person name="Pangilinan J."/>
            <person name="Floch G.L."/>
            <person name="Makela M.R."/>
            <person name="Henrissat B."/>
            <person name="Grigoriev I.V."/>
            <person name="Crouch J.A."/>
            <person name="De Vries R.P."/>
            <person name="Sukno S.A."/>
            <person name="Thon M.R."/>
        </authorList>
    </citation>
    <scope>NUCLEOTIDE SEQUENCE</scope>
    <source>
        <strain evidence="9">MAFF235873</strain>
    </source>
</reference>
<dbReference type="PANTHER" id="PTHR33048">
    <property type="entry name" value="PTH11-LIKE INTEGRAL MEMBRANE PROTEIN (AFU_ORTHOLOGUE AFUA_5G11245)"/>
    <property type="match status" value="1"/>
</dbReference>
<comment type="similarity">
    <text evidence="5">Belongs to the SAT4 family.</text>
</comment>
<keyword evidence="4 7" id="KW-0472">Membrane</keyword>
<evidence type="ECO:0000313" key="10">
    <source>
        <dbReference type="Proteomes" id="UP001232148"/>
    </source>
</evidence>
<evidence type="ECO:0000256" key="5">
    <source>
        <dbReference type="ARBA" id="ARBA00038359"/>
    </source>
</evidence>
<dbReference type="AlphaFoldDB" id="A0AAD9H7N4"/>
<keyword evidence="3 7" id="KW-1133">Transmembrane helix</keyword>
<feature type="transmembrane region" description="Helical" evidence="7">
    <location>
        <begin position="217"/>
        <end position="241"/>
    </location>
</feature>
<dbReference type="PANTHER" id="PTHR33048:SF15">
    <property type="entry name" value="INTEGRAL MEMBRANE PROTEIN"/>
    <property type="match status" value="1"/>
</dbReference>
<dbReference type="Pfam" id="PF20684">
    <property type="entry name" value="Fung_rhodopsin"/>
    <property type="match status" value="1"/>
</dbReference>
<dbReference type="InterPro" id="IPR049326">
    <property type="entry name" value="Rhodopsin_dom_fungi"/>
</dbReference>
<feature type="transmembrane region" description="Helical" evidence="7">
    <location>
        <begin position="185"/>
        <end position="205"/>
    </location>
</feature>
<feature type="transmembrane region" description="Helical" evidence="7">
    <location>
        <begin position="143"/>
        <end position="173"/>
    </location>
</feature>
<feature type="compositionally biased region" description="Basic and acidic residues" evidence="6">
    <location>
        <begin position="303"/>
        <end position="322"/>
    </location>
</feature>
<organism evidence="9 10">
    <name type="scientific">Colletotrichum zoysiae</name>
    <dbReference type="NCBI Taxonomy" id="1216348"/>
    <lineage>
        <taxon>Eukaryota</taxon>
        <taxon>Fungi</taxon>
        <taxon>Dikarya</taxon>
        <taxon>Ascomycota</taxon>
        <taxon>Pezizomycotina</taxon>
        <taxon>Sordariomycetes</taxon>
        <taxon>Hypocreomycetidae</taxon>
        <taxon>Glomerellales</taxon>
        <taxon>Glomerellaceae</taxon>
        <taxon>Colletotrichum</taxon>
        <taxon>Colletotrichum graminicola species complex</taxon>
    </lineage>
</organism>
<protein>
    <recommendedName>
        <fullName evidence="8">Rhodopsin domain-containing protein</fullName>
    </recommendedName>
</protein>
<comment type="subcellular location">
    <subcellularLocation>
        <location evidence="1">Membrane</location>
        <topology evidence="1">Multi-pass membrane protein</topology>
    </subcellularLocation>
</comment>
<evidence type="ECO:0000259" key="8">
    <source>
        <dbReference type="Pfam" id="PF20684"/>
    </source>
</evidence>
<evidence type="ECO:0000256" key="1">
    <source>
        <dbReference type="ARBA" id="ARBA00004141"/>
    </source>
</evidence>
<feature type="transmembrane region" description="Helical" evidence="7">
    <location>
        <begin position="20"/>
        <end position="43"/>
    </location>
</feature>
<keyword evidence="2 7" id="KW-0812">Transmembrane</keyword>
<feature type="compositionally biased region" description="Polar residues" evidence="6">
    <location>
        <begin position="323"/>
        <end position="336"/>
    </location>
</feature>
<sequence length="336" mass="37019">MADVVDDDGWRAVAPEGLALGLLSTTISFAILTSVVMGLRLYIRAKTKRLGVDDWFMLAGYTVNLGQSASVIYGSFTGLGTRDENLTRATSVEGYKNQKKYLYILRCLVGLSFLMSAAGLVVITNQCHPLDRYWDKSIPGTCWPAIIATALSYAASGSNVITDFTVAAIPFFLLRNVQMRPRLKLYVKIILGLGFLAGIASIIRVPFTNAYMKAHDVLYHAGNIVLWTIVECGLGIIAGSLPPLRAFFKRLVSDESTEENYKRSEDTGLVTFGQARVRKRPAHETELGITITEGEDNDSNNSNRDEDTESTRRILEVTKDVEQTSLQYGTPTLGRT</sequence>
<dbReference type="Proteomes" id="UP001232148">
    <property type="component" value="Unassembled WGS sequence"/>
</dbReference>
<name>A0AAD9H7N4_9PEZI</name>
<keyword evidence="10" id="KW-1185">Reference proteome</keyword>
<evidence type="ECO:0000313" key="9">
    <source>
        <dbReference type="EMBL" id="KAK2023301.1"/>
    </source>
</evidence>
<comment type="caution">
    <text evidence="9">The sequence shown here is derived from an EMBL/GenBank/DDBJ whole genome shotgun (WGS) entry which is preliminary data.</text>
</comment>
<evidence type="ECO:0000256" key="7">
    <source>
        <dbReference type="SAM" id="Phobius"/>
    </source>
</evidence>
<dbReference type="InterPro" id="IPR052337">
    <property type="entry name" value="SAT4-like"/>
</dbReference>
<feature type="domain" description="Rhodopsin" evidence="8">
    <location>
        <begin position="98"/>
        <end position="250"/>
    </location>
</feature>
<evidence type="ECO:0000256" key="3">
    <source>
        <dbReference type="ARBA" id="ARBA00022989"/>
    </source>
</evidence>
<feature type="transmembrane region" description="Helical" evidence="7">
    <location>
        <begin position="103"/>
        <end position="123"/>
    </location>
</feature>
<feature type="region of interest" description="Disordered" evidence="6">
    <location>
        <begin position="283"/>
        <end position="336"/>
    </location>
</feature>
<evidence type="ECO:0000256" key="4">
    <source>
        <dbReference type="ARBA" id="ARBA00023136"/>
    </source>
</evidence>